<proteinExistence type="inferred from homology"/>
<dbReference type="InterPro" id="IPR048685">
    <property type="entry name" value="COG3_C"/>
</dbReference>
<feature type="region of interest" description="Disordered" evidence="9">
    <location>
        <begin position="502"/>
        <end position="552"/>
    </location>
</feature>
<evidence type="ECO:0000313" key="13">
    <source>
        <dbReference type="Proteomes" id="UP000838412"/>
    </source>
</evidence>
<evidence type="ECO:0000256" key="1">
    <source>
        <dbReference type="ARBA" id="ARBA00004395"/>
    </source>
</evidence>
<evidence type="ECO:0000256" key="9">
    <source>
        <dbReference type="SAM" id="MobiDB-lite"/>
    </source>
</evidence>
<dbReference type="PANTHER" id="PTHR13302">
    <property type="entry name" value="CONSERVED OLIGOMERIC GOLGI COMPLEX COMPONENT 3"/>
    <property type="match status" value="1"/>
</dbReference>
<dbReference type="Pfam" id="PF20671">
    <property type="entry name" value="COG3_C"/>
    <property type="match status" value="1"/>
</dbReference>
<dbReference type="OrthoDB" id="296793at2759"/>
<reference evidence="12" key="1">
    <citation type="submission" date="2022-01" db="EMBL/GenBank/DDBJ databases">
        <authorList>
            <person name="Braso-Vives M."/>
        </authorList>
    </citation>
    <scope>NUCLEOTIDE SEQUENCE</scope>
</reference>
<sequence length="835" mass="94589">MADATNTRSLSAMVSPKVLSSKLGEWDRKQAPTAHLTERQRDSFMDLTSHAQSRPLPIELPLDDGGYVQRTALHGLGARLGTGGEDAVLKGFSSLQMEEEKIENAQKFFSWFNKVESMIEEEEESCYRFPAERLKQHRQECDDVLEDVNSALDHLQELQKQYIFVSTKTNALHEACEHLLQEQTKLVNAAESINNKLSYFTELERISTKLNSPAMSVTSDSFVPMLSRIDECVAYINSHPDFAECDVYLARFRQCLSKALNLIKTYVVNLLQQASQQVQPKGKDAQGPSDNAFTLYYGKFRTNAPRVKLLMEQIEERIDRSPEYQQLLNDCHQCYFNQRQLLLGPSVTTAVTEMAGHHVRDHCALVRSGCAFMVHVCQDEHQLFAHFFSRKTPKLDVLLEGLCNSLYDVLRPLIIHIQHLETLSELCSILRVEMLEEHVQNNPDELRAFETVALQMLEDVQERLVYRAHIYIQTDIQSYNPALGDLAYPDKLEMMERIAQSLKEEEAQRRSETGSVSSTSSGRDQDAFTDVPLANDAQNQAHTNGQVKTEESIELPAKPRSDLDMANHNVSLSPADIHGMWYPTVRRTLVCLSKLYRCVDRTIFQGLSQEALAACVQSLIVASVSIAKLKITPFHAEFAIKEMALDFSTVKSAAFGLLHNRSKLFTFSTNNALLEFLLQGAPQVVEHYVDSKREVDRQLKRTCEEFIQHVVKGFVSPLTDFINKANVIVNMNKEDSGPKVSLRQQPFAGAETVHELVTKTYKNIKGQLPVILKSMALYLANKDTEFILFKPIKMNVQTSFQQLHDIVVENYPEDDQQIISCPSPDQVHLLMAVPS</sequence>
<keyword evidence="13" id="KW-1185">Reference proteome</keyword>
<comment type="subcellular location">
    <subcellularLocation>
        <location evidence="1">Golgi apparatus membrane</location>
        <topology evidence="1">Peripheral membrane protein</topology>
    </subcellularLocation>
</comment>
<feature type="compositionally biased region" description="Low complexity" evidence="9">
    <location>
        <begin position="513"/>
        <end position="522"/>
    </location>
</feature>
<comment type="similarity">
    <text evidence="2">Belongs to the COG3 family.</text>
</comment>
<protein>
    <recommendedName>
        <fullName evidence="3">Conserved oligomeric Golgi complex subunit 3</fullName>
    </recommendedName>
    <alternativeName>
        <fullName evidence="8">Component of oligomeric Golgi complex 3</fullName>
    </alternativeName>
</protein>
<evidence type="ECO:0000256" key="4">
    <source>
        <dbReference type="ARBA" id="ARBA00022448"/>
    </source>
</evidence>
<name>A0A8K0EE65_BRALA</name>
<keyword evidence="5" id="KW-0653">Protein transport</keyword>
<dbReference type="GO" id="GO:0006891">
    <property type="term" value="P:intra-Golgi vesicle-mediated transport"/>
    <property type="evidence" value="ECO:0007669"/>
    <property type="project" value="TreeGrafter"/>
</dbReference>
<evidence type="ECO:0000259" key="10">
    <source>
        <dbReference type="Pfam" id="PF04136"/>
    </source>
</evidence>
<feature type="domain" description="Conserved oligomeric Golgi complex subunit 3 N-terminal" evidence="10">
    <location>
        <begin position="132"/>
        <end position="273"/>
    </location>
</feature>
<dbReference type="GO" id="GO:0017119">
    <property type="term" value="C:Golgi transport complex"/>
    <property type="evidence" value="ECO:0007669"/>
    <property type="project" value="TreeGrafter"/>
</dbReference>
<evidence type="ECO:0000256" key="3">
    <source>
        <dbReference type="ARBA" id="ARBA00020976"/>
    </source>
</evidence>
<evidence type="ECO:0000256" key="7">
    <source>
        <dbReference type="ARBA" id="ARBA00023136"/>
    </source>
</evidence>
<dbReference type="GO" id="GO:0000139">
    <property type="term" value="C:Golgi membrane"/>
    <property type="evidence" value="ECO:0007669"/>
    <property type="project" value="UniProtKB-SubCell"/>
</dbReference>
<dbReference type="AlphaFoldDB" id="A0A8K0EE65"/>
<dbReference type="GO" id="GO:0005801">
    <property type="term" value="C:cis-Golgi network"/>
    <property type="evidence" value="ECO:0007669"/>
    <property type="project" value="InterPro"/>
</dbReference>
<dbReference type="GO" id="GO:0006886">
    <property type="term" value="P:intracellular protein transport"/>
    <property type="evidence" value="ECO:0007669"/>
    <property type="project" value="InterPro"/>
</dbReference>
<dbReference type="Proteomes" id="UP000838412">
    <property type="component" value="Chromosome 14"/>
</dbReference>
<evidence type="ECO:0000259" key="11">
    <source>
        <dbReference type="Pfam" id="PF20671"/>
    </source>
</evidence>
<dbReference type="Pfam" id="PF04136">
    <property type="entry name" value="COG3_N"/>
    <property type="match status" value="1"/>
</dbReference>
<gene>
    <name evidence="12" type="primary">COG3</name>
    <name evidence="12" type="ORF">BLAG_LOCUS7901</name>
</gene>
<evidence type="ECO:0000256" key="5">
    <source>
        <dbReference type="ARBA" id="ARBA00022927"/>
    </source>
</evidence>
<organism evidence="12 13">
    <name type="scientific">Branchiostoma lanceolatum</name>
    <name type="common">Common lancelet</name>
    <name type="synonym">Amphioxus lanceolatum</name>
    <dbReference type="NCBI Taxonomy" id="7740"/>
    <lineage>
        <taxon>Eukaryota</taxon>
        <taxon>Metazoa</taxon>
        <taxon>Chordata</taxon>
        <taxon>Cephalochordata</taxon>
        <taxon>Leptocardii</taxon>
        <taxon>Amphioxiformes</taxon>
        <taxon>Branchiostomatidae</taxon>
        <taxon>Branchiostoma</taxon>
    </lineage>
</organism>
<keyword evidence="7" id="KW-0472">Membrane</keyword>
<dbReference type="GO" id="GO:0007030">
    <property type="term" value="P:Golgi organization"/>
    <property type="evidence" value="ECO:0007669"/>
    <property type="project" value="TreeGrafter"/>
</dbReference>
<evidence type="ECO:0000256" key="8">
    <source>
        <dbReference type="ARBA" id="ARBA00031339"/>
    </source>
</evidence>
<evidence type="ECO:0000256" key="2">
    <source>
        <dbReference type="ARBA" id="ARBA00009936"/>
    </source>
</evidence>
<accession>A0A8K0EE65</accession>
<evidence type="ECO:0000256" key="6">
    <source>
        <dbReference type="ARBA" id="ARBA00023034"/>
    </source>
</evidence>
<dbReference type="InterPro" id="IPR007265">
    <property type="entry name" value="COG_su3"/>
</dbReference>
<dbReference type="PANTHER" id="PTHR13302:SF8">
    <property type="entry name" value="CONSERVED OLIGOMERIC GOLGI COMPLEX SUBUNIT 3"/>
    <property type="match status" value="1"/>
</dbReference>
<feature type="domain" description="Conserved oligomeric Golgi complex subunit 3 C-terminal" evidence="11">
    <location>
        <begin position="294"/>
        <end position="629"/>
    </location>
</feature>
<evidence type="ECO:0000313" key="12">
    <source>
        <dbReference type="EMBL" id="CAH1245644.1"/>
    </source>
</evidence>
<keyword evidence="4" id="KW-0813">Transport</keyword>
<feature type="compositionally biased region" description="Basic and acidic residues" evidence="9">
    <location>
        <begin position="502"/>
        <end position="512"/>
    </location>
</feature>
<keyword evidence="6" id="KW-0333">Golgi apparatus</keyword>
<feature type="compositionally biased region" description="Polar residues" evidence="9">
    <location>
        <begin position="536"/>
        <end position="547"/>
    </location>
</feature>
<dbReference type="EMBL" id="OV696699">
    <property type="protein sequence ID" value="CAH1245644.1"/>
    <property type="molecule type" value="Genomic_DNA"/>
</dbReference>
<dbReference type="InterPro" id="IPR048320">
    <property type="entry name" value="COG3_N"/>
</dbReference>